<keyword evidence="2" id="KW-0472">Membrane</keyword>
<gene>
    <name evidence="3" type="ORF">OHC33_006620</name>
</gene>
<organism evidence="3 4">
    <name type="scientific">Knufia fluminis</name>
    <dbReference type="NCBI Taxonomy" id="191047"/>
    <lineage>
        <taxon>Eukaryota</taxon>
        <taxon>Fungi</taxon>
        <taxon>Dikarya</taxon>
        <taxon>Ascomycota</taxon>
        <taxon>Pezizomycotina</taxon>
        <taxon>Eurotiomycetes</taxon>
        <taxon>Chaetothyriomycetidae</taxon>
        <taxon>Chaetothyriales</taxon>
        <taxon>Trichomeriaceae</taxon>
        <taxon>Knufia</taxon>
    </lineage>
</organism>
<feature type="region of interest" description="Disordered" evidence="1">
    <location>
        <begin position="21"/>
        <end position="97"/>
    </location>
</feature>
<comment type="caution">
    <text evidence="3">The sequence shown here is derived from an EMBL/GenBank/DDBJ whole genome shotgun (WGS) entry which is preliminary data.</text>
</comment>
<protein>
    <submittedName>
        <fullName evidence="3">Uncharacterized protein</fullName>
    </submittedName>
</protein>
<feature type="transmembrane region" description="Helical" evidence="2">
    <location>
        <begin position="188"/>
        <end position="208"/>
    </location>
</feature>
<feature type="compositionally biased region" description="Basic and acidic residues" evidence="1">
    <location>
        <begin position="71"/>
        <end position="82"/>
    </location>
</feature>
<name>A0AAN8EIB3_9EURO</name>
<evidence type="ECO:0000256" key="1">
    <source>
        <dbReference type="SAM" id="MobiDB-lite"/>
    </source>
</evidence>
<keyword evidence="2" id="KW-0812">Transmembrane</keyword>
<dbReference type="Proteomes" id="UP001316803">
    <property type="component" value="Unassembled WGS sequence"/>
</dbReference>
<dbReference type="EMBL" id="JAKLMC020000016">
    <property type="protein sequence ID" value="KAK5952148.1"/>
    <property type="molecule type" value="Genomic_DNA"/>
</dbReference>
<evidence type="ECO:0000256" key="2">
    <source>
        <dbReference type="SAM" id="Phobius"/>
    </source>
</evidence>
<evidence type="ECO:0000313" key="3">
    <source>
        <dbReference type="EMBL" id="KAK5952148.1"/>
    </source>
</evidence>
<keyword evidence="2" id="KW-1133">Transmembrane helix</keyword>
<evidence type="ECO:0000313" key="4">
    <source>
        <dbReference type="Proteomes" id="UP001316803"/>
    </source>
</evidence>
<keyword evidence="4" id="KW-1185">Reference proteome</keyword>
<dbReference type="AlphaFoldDB" id="A0AAN8EIB3"/>
<feature type="transmembrane region" description="Helical" evidence="2">
    <location>
        <begin position="157"/>
        <end position="182"/>
    </location>
</feature>
<accession>A0AAN8EIB3</accession>
<reference evidence="3 4" key="1">
    <citation type="submission" date="2022-12" db="EMBL/GenBank/DDBJ databases">
        <title>Genomic features and morphological characterization of a novel Knufia sp. strain isolated from spacecraft assembly facility.</title>
        <authorList>
            <person name="Teixeira M."/>
            <person name="Chander A.M."/>
            <person name="Stajich J.E."/>
            <person name="Venkateswaran K."/>
        </authorList>
    </citation>
    <scope>NUCLEOTIDE SEQUENCE [LARGE SCALE GENOMIC DNA]</scope>
    <source>
        <strain evidence="3 4">FJI-L2-BK-P2</strain>
    </source>
</reference>
<sequence>MSLPTFLVVEMRSAFKACARQHQRSTTRLFSTVPQRYRQGPHPPKGGSKQPQWPYNGALTPQKPAQAQNIQRDDGRDQKNETELVPQQKEQTALDTGRRVPVPMRAIPQAQITPNLKLSPRERLHIEVLTRQQPRQQEKRIYRERLQIYHIGNFREVVLAIGKGSCVFCACLVTFVFAPAHVTAGTSLWIVALIWLGGLVPGVVFNYMTKPMISRIFLNLPTKARETSKAAMEYARNLPGDADLDIRYLKPWGLERAIKARLSEFEPTQGNILRPLTFKWKNRLLKNRPSSISTPTSFYVDSKTASGAASTNTIPGIWDRVYKQLVGGGQASPMAKWEKPGSGMSVR</sequence>
<proteinExistence type="predicted"/>